<dbReference type="PANTHER" id="PTHR47456">
    <property type="entry name" value="PHD-TYPE DOMAIN-CONTAINING PROTEIN"/>
    <property type="match status" value="1"/>
</dbReference>
<proteinExistence type="predicted"/>
<gene>
    <name evidence="1" type="ORF">OS493_005592</name>
</gene>
<dbReference type="AlphaFoldDB" id="A0A9W9YVL5"/>
<dbReference type="Proteomes" id="UP001163046">
    <property type="component" value="Unassembled WGS sequence"/>
</dbReference>
<accession>A0A9W9YVL5</accession>
<dbReference type="EMBL" id="MU827303">
    <property type="protein sequence ID" value="KAJ7365484.1"/>
    <property type="molecule type" value="Genomic_DNA"/>
</dbReference>
<reference evidence="1" key="1">
    <citation type="submission" date="2023-01" db="EMBL/GenBank/DDBJ databases">
        <title>Genome assembly of the deep-sea coral Lophelia pertusa.</title>
        <authorList>
            <person name="Herrera S."/>
            <person name="Cordes E."/>
        </authorList>
    </citation>
    <scope>NUCLEOTIDE SEQUENCE</scope>
    <source>
        <strain evidence="1">USNM1676648</strain>
        <tissue evidence="1">Polyp</tissue>
    </source>
</reference>
<dbReference type="InterPro" id="IPR029309">
    <property type="entry name" value="CaRF"/>
</dbReference>
<sequence>MVDKPFTLGENFGYVFSLDEAYKFIGEFETQTTTKFTCYKADKDFGAIDYTKRSHNVCWEGKKAVQGVRIPFNGIPFICLGLKLYDCQHGKDRTVLAKKRRKEAAENGGIATKKPRVVQNIRKVNCTAQIKLREILMFPEFKIAKDTRSRRTVSSQRVRAALKTGNVHPERRIYIEFPSDSDHQNHLVGEAGGMCQPVDKRITNRIHELVADGIKDVKQVRSQVEFFVKNVLFRDKELPKTTNRRFYPTTKDIHTHVYNATAKNRKSSQESGVPDQLSSSTDIDISMVELVELPKESVSVVELPIANVAFDTNAASLLEVTRKLKDKNAGIC</sequence>
<evidence type="ECO:0000313" key="1">
    <source>
        <dbReference type="EMBL" id="KAJ7365484.1"/>
    </source>
</evidence>
<name>A0A9W9YVL5_9CNID</name>
<dbReference type="OrthoDB" id="5981231at2759"/>
<keyword evidence="2" id="KW-1185">Reference proteome</keyword>
<evidence type="ECO:0000313" key="2">
    <source>
        <dbReference type="Proteomes" id="UP001163046"/>
    </source>
</evidence>
<protein>
    <submittedName>
        <fullName evidence="1">Uncharacterized protein</fullName>
    </submittedName>
</protein>
<dbReference type="GO" id="GO:0003700">
    <property type="term" value="F:DNA-binding transcription factor activity"/>
    <property type="evidence" value="ECO:0007669"/>
    <property type="project" value="InterPro"/>
</dbReference>
<comment type="caution">
    <text evidence="1">The sequence shown here is derived from an EMBL/GenBank/DDBJ whole genome shotgun (WGS) entry which is preliminary data.</text>
</comment>
<dbReference type="Pfam" id="PF15299">
    <property type="entry name" value="ALS2CR8"/>
    <property type="match status" value="1"/>
</dbReference>
<dbReference type="PANTHER" id="PTHR47456:SF1">
    <property type="entry name" value="PHD-TYPE DOMAIN-CONTAINING PROTEIN"/>
    <property type="match status" value="1"/>
</dbReference>
<organism evidence="1 2">
    <name type="scientific">Desmophyllum pertusum</name>
    <dbReference type="NCBI Taxonomy" id="174260"/>
    <lineage>
        <taxon>Eukaryota</taxon>
        <taxon>Metazoa</taxon>
        <taxon>Cnidaria</taxon>
        <taxon>Anthozoa</taxon>
        <taxon>Hexacorallia</taxon>
        <taxon>Scleractinia</taxon>
        <taxon>Caryophylliina</taxon>
        <taxon>Caryophylliidae</taxon>
        <taxon>Desmophyllum</taxon>
    </lineage>
</organism>